<comment type="caution">
    <text evidence="3">The sequence shown here is derived from an EMBL/GenBank/DDBJ whole genome shotgun (WGS) entry which is preliminary data.</text>
</comment>
<feature type="coiled-coil region" evidence="1">
    <location>
        <begin position="298"/>
        <end position="350"/>
    </location>
</feature>
<gene>
    <name evidence="3" type="primary">g394</name>
    <name evidence="3" type="ORF">C2E20_0394</name>
</gene>
<keyword evidence="4" id="KW-1185">Reference proteome</keyword>
<evidence type="ECO:0000313" key="3">
    <source>
        <dbReference type="EMBL" id="PSC76908.1"/>
    </source>
</evidence>
<organism evidence="3 4">
    <name type="scientific">Micractinium conductrix</name>
    <dbReference type="NCBI Taxonomy" id="554055"/>
    <lineage>
        <taxon>Eukaryota</taxon>
        <taxon>Viridiplantae</taxon>
        <taxon>Chlorophyta</taxon>
        <taxon>core chlorophytes</taxon>
        <taxon>Trebouxiophyceae</taxon>
        <taxon>Chlorellales</taxon>
        <taxon>Chlorellaceae</taxon>
        <taxon>Chlorella clade</taxon>
        <taxon>Micractinium</taxon>
    </lineage>
</organism>
<evidence type="ECO:0000313" key="4">
    <source>
        <dbReference type="Proteomes" id="UP000239649"/>
    </source>
</evidence>
<feature type="region of interest" description="Disordered" evidence="2">
    <location>
        <begin position="1"/>
        <end position="66"/>
    </location>
</feature>
<name>A0A2P6VS29_9CHLO</name>
<evidence type="ECO:0000256" key="2">
    <source>
        <dbReference type="SAM" id="MobiDB-lite"/>
    </source>
</evidence>
<evidence type="ECO:0000256" key="1">
    <source>
        <dbReference type="SAM" id="Coils"/>
    </source>
</evidence>
<dbReference type="EMBL" id="LHPF02000001">
    <property type="protein sequence ID" value="PSC76908.1"/>
    <property type="molecule type" value="Genomic_DNA"/>
</dbReference>
<feature type="region of interest" description="Disordered" evidence="2">
    <location>
        <begin position="598"/>
        <end position="645"/>
    </location>
</feature>
<reference evidence="3 4" key="1">
    <citation type="journal article" date="2018" name="Plant J.">
        <title>Genome sequences of Chlorella sorokiniana UTEX 1602 and Micractinium conductrix SAG 241.80: implications to maltose excretion by a green alga.</title>
        <authorList>
            <person name="Arriola M.B."/>
            <person name="Velmurugan N."/>
            <person name="Zhang Y."/>
            <person name="Plunkett M.H."/>
            <person name="Hondzo H."/>
            <person name="Barney B.M."/>
        </authorList>
    </citation>
    <scope>NUCLEOTIDE SEQUENCE [LARGE SCALE GENOMIC DNA]</scope>
    <source>
        <strain evidence="3 4">SAG 241.80</strain>
    </source>
</reference>
<protein>
    <submittedName>
        <fullName evidence="3">Translin-associated factor X-interacting 1</fullName>
    </submittedName>
</protein>
<feature type="coiled-coil region" evidence="1">
    <location>
        <begin position="484"/>
        <end position="542"/>
    </location>
</feature>
<feature type="compositionally biased region" description="Low complexity" evidence="2">
    <location>
        <begin position="50"/>
        <end position="66"/>
    </location>
</feature>
<keyword evidence="1" id="KW-0175">Coiled coil</keyword>
<dbReference type="AlphaFoldDB" id="A0A2P6VS29"/>
<dbReference type="OrthoDB" id="261426at2759"/>
<feature type="compositionally biased region" description="Low complexity" evidence="2">
    <location>
        <begin position="598"/>
        <end position="613"/>
    </location>
</feature>
<dbReference type="Proteomes" id="UP000239649">
    <property type="component" value="Unassembled WGS sequence"/>
</dbReference>
<feature type="coiled-coil region" evidence="1">
    <location>
        <begin position="765"/>
        <end position="812"/>
    </location>
</feature>
<sequence>MLEGPGGGGGGDGGTAPAPQPANSHQGAPTQPLRRGKLPPSPSSTLNRPQQLRQQQREAQATAAQQDAAALVAMLGGGAGGAAALPATPARGAPPGPAAGAASGEGALTSLTLQSLLPGTSPGTAVSAALPGWAGLGASAEPSVLTAYIAGVDEEGSLAQRQLTHMQASTSGAYGGSAAAAQRGQGAGGWHAVGSPPGTLRSARQVPGRREVFVLSKWLEVETQRFNATYSRKDERTPLVDFLLLAAAKAKAIYSQAYAELTRQVTQQCEERGRLMADVWIGYAAMLDNVLSRVHAAYAVVKDRAERAEVRLEMAESALEQERCSGDAYKVELQDEVARLRAELTAALSMGGGGGHMDVMAAVLGPRGHGSERGSGGGGAGSPPRGSVAVGGGSILGPRGSGAPEDVRRMAAMRESVAPGGRSVRFRESSVSPLARGSTLKRGTAAEDLRQGSMRASMAMSAAMRQLQDTTDSTMVMGANSEEVDALQQQNVALKEALDGARQELFEVYKQMADLEHTANEVVLLESRAEAAENERDEAVEALRATTPRPQHSWDDLTALVGEQGVQRFQAALDAHRQWPTDELAQVLAGTLLHSADSGSAGAGSGAAAEPASGEGGACGQPAAEASGQSVASGRGTLTPGGGGSDGTESHLCEYALQQLGCLRAAVSQGLLSRDALKQAIVDRNVAALVEAADDEDHTPWLEWALSRRVADVDGFVDFLAGSGRSGLPISPSFYGCMQSYKWGITFDQLRTAVQRVRMSTRTRVQYLEEEVRSVQKEATELRNIVQGYRDAEQKRDAARRRREEEAQAERKNPLQQYVEMLGSQEEAAWKDWLIGMGQSAEVPKLFKHGGKIRNKNMSKRDTEKLVKEIWKERMADPAAAAGKAPELAEFVFTILQKRVGIVTAVVEAGYNFLFGLWRYQWDADCELFLRIIMGEVKEDVYVAQVRLQQEVEELFAAIDRAKGQATGFIAKEDLRTAFLSYFKVGQPGGKTLKRFDELMQAMDEDQESDQVEWKKVFEEDREFNQGEFAEAIRDQFLQERVEFFKALEDAIYDEAGHEEECTKEHTMRALLRVDHDMTEKAAQQTASAIFSGGLDQLSVKTVMRKISRGVVRRGRSSSASKMSLMLGKGGKGGLVAKKAGATLNEACLRALEALRQEWIARELQRK</sequence>
<feature type="compositionally biased region" description="Gly residues" evidence="2">
    <location>
        <begin position="1"/>
        <end position="14"/>
    </location>
</feature>
<dbReference type="GO" id="GO:0005737">
    <property type="term" value="C:cytoplasm"/>
    <property type="evidence" value="ECO:0007669"/>
    <property type="project" value="TreeGrafter"/>
</dbReference>
<proteinExistence type="predicted"/>
<feature type="region of interest" description="Disordered" evidence="2">
    <location>
        <begin position="365"/>
        <end position="404"/>
    </location>
</feature>
<dbReference type="PANTHER" id="PTHR16306">
    <property type="entry name" value="TRANSLIN-ASSOCIATED FACTOR X-INTERACTING PROTEIN 1"/>
    <property type="match status" value="1"/>
</dbReference>
<dbReference type="STRING" id="554055.A0A2P6VS29"/>
<dbReference type="PANTHER" id="PTHR16306:SF0">
    <property type="entry name" value="TRANSLIN-ASSOCIATED FACTOR X-INTERACTING PROTEIN 1"/>
    <property type="match status" value="1"/>
</dbReference>
<accession>A0A2P6VS29</accession>